<dbReference type="FunFam" id="3.30.160.60:FF:001382">
    <property type="entry name" value="Transcriptional repressor"/>
    <property type="match status" value="1"/>
</dbReference>
<evidence type="ECO:0000313" key="12">
    <source>
        <dbReference type="Proteomes" id="UP000065495"/>
    </source>
</evidence>
<evidence type="ECO:0000256" key="6">
    <source>
        <dbReference type="ARBA" id="ARBA00022833"/>
    </source>
</evidence>
<dbReference type="SUPFAM" id="SSF57667">
    <property type="entry name" value="beta-beta-alpha zinc fingers"/>
    <property type="match status" value="1"/>
</dbReference>
<keyword evidence="4" id="KW-0677">Repeat</keyword>
<dbReference type="GO" id="GO:0000122">
    <property type="term" value="P:negative regulation of transcription by RNA polymerase II"/>
    <property type="evidence" value="ECO:0007669"/>
    <property type="project" value="UniProtKB-ARBA"/>
</dbReference>
<feature type="region of interest" description="Disordered" evidence="9">
    <location>
        <begin position="200"/>
        <end position="294"/>
    </location>
</feature>
<evidence type="ECO:0000256" key="7">
    <source>
        <dbReference type="ARBA" id="ARBA00023242"/>
    </source>
</evidence>
<keyword evidence="6" id="KW-0862">Zinc</keyword>
<evidence type="ECO:0000256" key="4">
    <source>
        <dbReference type="ARBA" id="ARBA00022737"/>
    </source>
</evidence>
<keyword evidence="3" id="KW-0479">Metal-binding</keyword>
<dbReference type="KEGG" id="kmx:KLMA_40117"/>
<dbReference type="GO" id="GO:2000218">
    <property type="term" value="P:negative regulation of invasive growth in response to glucose limitation"/>
    <property type="evidence" value="ECO:0007669"/>
    <property type="project" value="UniProtKB-ARBA"/>
</dbReference>
<dbReference type="EMBL" id="AP012216">
    <property type="protein sequence ID" value="BAO40141.1"/>
    <property type="molecule type" value="Genomic_DNA"/>
</dbReference>
<dbReference type="GO" id="GO:0000978">
    <property type="term" value="F:RNA polymerase II cis-regulatory region sequence-specific DNA binding"/>
    <property type="evidence" value="ECO:0007669"/>
    <property type="project" value="TreeGrafter"/>
</dbReference>
<evidence type="ECO:0000256" key="3">
    <source>
        <dbReference type="ARBA" id="ARBA00022723"/>
    </source>
</evidence>
<organism evidence="11 12">
    <name type="scientific">Kluyveromyces marxianus (strain DMKU3-1042 / BCC 29191 / NBRC 104275)</name>
    <name type="common">Yeast</name>
    <name type="synonym">Candida kefyr</name>
    <dbReference type="NCBI Taxonomy" id="1003335"/>
    <lineage>
        <taxon>Eukaryota</taxon>
        <taxon>Fungi</taxon>
        <taxon>Dikarya</taxon>
        <taxon>Ascomycota</taxon>
        <taxon>Saccharomycotina</taxon>
        <taxon>Saccharomycetes</taxon>
        <taxon>Saccharomycetales</taxon>
        <taxon>Saccharomycetaceae</taxon>
        <taxon>Kluyveromyces</taxon>
    </lineage>
</organism>
<dbReference type="Gene3D" id="3.30.160.60">
    <property type="entry name" value="Classic Zinc Finger"/>
    <property type="match status" value="2"/>
</dbReference>
<protein>
    <submittedName>
        <fullName evidence="11">Transcriptional regulator NRG1</fullName>
    </submittedName>
</protein>
<evidence type="ECO:0000256" key="1">
    <source>
        <dbReference type="ARBA" id="ARBA00004123"/>
    </source>
</evidence>
<reference evidence="11 12" key="1">
    <citation type="journal article" date="2015" name="Biotechnol. Biofuels">
        <title>Genetic basis of the highly efficient yeast Kluyveromyces marxianus: complete genome sequence and transcriptome analyses.</title>
        <authorList>
            <person name="Lertwattanasakul N."/>
            <person name="Kosaka T."/>
            <person name="Hosoyama A."/>
            <person name="Suzuki Y."/>
            <person name="Rodrussamee N."/>
            <person name="Matsutani M."/>
            <person name="Murata M."/>
            <person name="Fujimoto N."/>
            <person name="Suprayogi"/>
            <person name="Tsuchikane K."/>
            <person name="Limtong S."/>
            <person name="Fujita N."/>
            <person name="Yamada M."/>
        </authorList>
    </citation>
    <scope>NUCLEOTIDE SEQUENCE [LARGE SCALE GENOMIC DNA]</scope>
    <source>
        <strain evidence="12">DMKU3-1042 / BCC 29191 / NBRC 104275</strain>
    </source>
</reference>
<dbReference type="InterPro" id="IPR013087">
    <property type="entry name" value="Znf_C2H2_type"/>
</dbReference>
<dbReference type="GO" id="GO:0000981">
    <property type="term" value="F:DNA-binding transcription factor activity, RNA polymerase II-specific"/>
    <property type="evidence" value="ECO:0007669"/>
    <property type="project" value="TreeGrafter"/>
</dbReference>
<dbReference type="PANTHER" id="PTHR23235:SF166">
    <property type="entry name" value="DENDRITIC ARBOR REDUCTION PROTEIN 1"/>
    <property type="match status" value="1"/>
</dbReference>
<dbReference type="GO" id="GO:0008270">
    <property type="term" value="F:zinc ion binding"/>
    <property type="evidence" value="ECO:0007669"/>
    <property type="project" value="UniProtKB-KW"/>
</dbReference>
<dbReference type="VEuPathDB" id="FungiDB:KLMA_40117"/>
<proteinExistence type="predicted"/>
<dbReference type="InterPro" id="IPR036236">
    <property type="entry name" value="Znf_C2H2_sf"/>
</dbReference>
<comment type="subcellular location">
    <subcellularLocation>
        <location evidence="1">Nucleus</location>
    </subcellularLocation>
</comment>
<keyword evidence="7" id="KW-0539">Nucleus</keyword>
<evidence type="ECO:0000256" key="2">
    <source>
        <dbReference type="ARBA" id="ARBA00022491"/>
    </source>
</evidence>
<evidence type="ECO:0000256" key="5">
    <source>
        <dbReference type="ARBA" id="ARBA00022771"/>
    </source>
</evidence>
<dbReference type="SMART" id="SM00355">
    <property type="entry name" value="ZnF_C2H2"/>
    <property type="match status" value="2"/>
</dbReference>
<feature type="domain" description="C2H2-type" evidence="10">
    <location>
        <begin position="331"/>
        <end position="360"/>
    </location>
</feature>
<dbReference type="GO" id="GO:2000221">
    <property type="term" value="P:negative regulation of pseudohyphal growth"/>
    <property type="evidence" value="ECO:0007669"/>
    <property type="project" value="UniProtKB-ARBA"/>
</dbReference>
<dbReference type="RefSeq" id="XP_022675968.1">
    <property type="nucleotide sequence ID" value="XM_022819399.1"/>
</dbReference>
<dbReference type="OrthoDB" id="6365676at2759"/>
<feature type="region of interest" description="Disordered" evidence="9">
    <location>
        <begin position="26"/>
        <end position="47"/>
    </location>
</feature>
<dbReference type="GO" id="GO:0043709">
    <property type="term" value="P:cell adhesion involved in single-species biofilm formation"/>
    <property type="evidence" value="ECO:0007669"/>
    <property type="project" value="UniProtKB-ARBA"/>
</dbReference>
<dbReference type="GO" id="GO:0005634">
    <property type="term" value="C:nucleus"/>
    <property type="evidence" value="ECO:0007669"/>
    <property type="project" value="UniProtKB-SubCell"/>
</dbReference>
<dbReference type="Pfam" id="PF00096">
    <property type="entry name" value="zf-C2H2"/>
    <property type="match status" value="1"/>
</dbReference>
<evidence type="ECO:0000256" key="8">
    <source>
        <dbReference type="PROSITE-ProRule" id="PRU00042"/>
    </source>
</evidence>
<evidence type="ECO:0000256" key="9">
    <source>
        <dbReference type="SAM" id="MobiDB-lite"/>
    </source>
</evidence>
<sequence>MSIVRPNMPFLGDFAWGPGSSRTHPGGSLYASEASGSSRSNSDSVNQEVNSRYDYNYGNSSSHGTDAAVAAAAAAPRPILPPLHSVILNSYSAVPLVASSRAASSTSSSSISLSPMATGSSPVLPLVHPMPTVSVEMEAKRSLDRFLFNGPGNETYVSGCRPAPLLTTCSFTSVSHSHPHSHNHGISRSHVHPIHADQQAAIGSNSPGHGHGPVLGTVSVPVPVPSNSQNTNHHGTVSQEHSTDRTENTDCLKNTTTTTTTNIGNNDKFKKSPSVSSSKKSKLSQGKSISSNRSLPLAERRKYICKICSRGFTTSGHLARHNRIHTGEKRHKCQFPGCTQRFSRHDNYIQHYRTHFKNHPNAVKPPPIDT</sequence>
<dbReference type="PROSITE" id="PS00028">
    <property type="entry name" value="ZINC_FINGER_C2H2_1"/>
    <property type="match status" value="2"/>
</dbReference>
<feature type="compositionally biased region" description="Polar residues" evidence="9">
    <location>
        <begin position="229"/>
        <end position="240"/>
    </location>
</feature>
<dbReference type="PANTHER" id="PTHR23235">
    <property type="entry name" value="KRUEPPEL-LIKE TRANSCRIPTION FACTOR"/>
    <property type="match status" value="1"/>
</dbReference>
<feature type="compositionally biased region" description="Basic and acidic residues" evidence="9">
    <location>
        <begin position="241"/>
        <end position="250"/>
    </location>
</feature>
<dbReference type="Proteomes" id="UP000065495">
    <property type="component" value="Chromosome 4"/>
</dbReference>
<feature type="domain" description="C2H2-type" evidence="10">
    <location>
        <begin position="303"/>
        <end position="330"/>
    </location>
</feature>
<feature type="compositionally biased region" description="Low complexity" evidence="9">
    <location>
        <begin position="26"/>
        <end position="44"/>
    </location>
</feature>
<feature type="compositionally biased region" description="Low complexity" evidence="9">
    <location>
        <begin position="251"/>
        <end position="291"/>
    </location>
</feature>
<keyword evidence="2" id="KW-0678">Repressor</keyword>
<evidence type="ECO:0000313" key="11">
    <source>
        <dbReference type="EMBL" id="BAO40141.1"/>
    </source>
</evidence>
<feature type="compositionally biased region" description="Low complexity" evidence="9">
    <location>
        <begin position="218"/>
        <end position="228"/>
    </location>
</feature>
<dbReference type="GeneID" id="34716110"/>
<dbReference type="AlphaFoldDB" id="W0TBE3"/>
<name>W0TBE3_KLUMD</name>
<accession>W0TBE3</accession>
<keyword evidence="5 8" id="KW-0863">Zinc-finger</keyword>
<evidence type="ECO:0000259" key="10">
    <source>
        <dbReference type="PROSITE" id="PS50157"/>
    </source>
</evidence>
<gene>
    <name evidence="11" type="primary">NRG1</name>
    <name evidence="11" type="ORF">KLMA_40117</name>
</gene>
<dbReference type="PROSITE" id="PS50157">
    <property type="entry name" value="ZINC_FINGER_C2H2_2"/>
    <property type="match status" value="2"/>
</dbReference>